<evidence type="ECO:0000256" key="4">
    <source>
        <dbReference type="ARBA" id="ARBA00023014"/>
    </source>
</evidence>
<dbReference type="Gene3D" id="3.40.50.11900">
    <property type="match status" value="1"/>
</dbReference>
<evidence type="ECO:0000256" key="1">
    <source>
        <dbReference type="ARBA" id="ARBA00005806"/>
    </source>
</evidence>
<dbReference type="GO" id="GO:0051536">
    <property type="term" value="F:iron-sulfur cluster binding"/>
    <property type="evidence" value="ECO:0007669"/>
    <property type="project" value="UniProtKB-KW"/>
</dbReference>
<name>A0A0W8FN52_9ZZZZ</name>
<reference evidence="5" key="1">
    <citation type="journal article" date="2015" name="Proc. Natl. Acad. Sci. U.S.A.">
        <title>Networks of energetic and metabolic interactions define dynamics in microbial communities.</title>
        <authorList>
            <person name="Embree M."/>
            <person name="Liu J.K."/>
            <person name="Al-Bassam M.M."/>
            <person name="Zengler K."/>
        </authorList>
    </citation>
    <scope>NUCLEOTIDE SEQUENCE</scope>
</reference>
<dbReference type="Pfam" id="PF06050">
    <property type="entry name" value="HGD-D"/>
    <property type="match status" value="1"/>
</dbReference>
<dbReference type="PANTHER" id="PTHR30548:SF5">
    <property type="entry name" value="SUBUNIT OF OXYGEN-SENSITIVE 2-HYDROXYISOCAPROYL-COA DEHYDRATASE"/>
    <property type="match status" value="1"/>
</dbReference>
<keyword evidence="2" id="KW-0479">Metal-binding</keyword>
<dbReference type="AlphaFoldDB" id="A0A0W8FN52"/>
<keyword evidence="4" id="KW-0411">Iron-sulfur</keyword>
<dbReference type="Gene3D" id="1.20.1270.370">
    <property type="match status" value="1"/>
</dbReference>
<dbReference type="PANTHER" id="PTHR30548">
    <property type="entry name" value="2-HYDROXYGLUTARYL-COA DEHYDRATASE, D-COMPONENT-RELATED"/>
    <property type="match status" value="1"/>
</dbReference>
<dbReference type="Gene3D" id="3.40.50.11890">
    <property type="match status" value="1"/>
</dbReference>
<keyword evidence="3" id="KW-0408">Iron</keyword>
<dbReference type="EMBL" id="LNQE01000972">
    <property type="protein sequence ID" value="KUG22376.1"/>
    <property type="molecule type" value="Genomic_DNA"/>
</dbReference>
<gene>
    <name evidence="5" type="ORF">ASZ90_007836</name>
</gene>
<evidence type="ECO:0000256" key="3">
    <source>
        <dbReference type="ARBA" id="ARBA00023004"/>
    </source>
</evidence>
<evidence type="ECO:0000256" key="2">
    <source>
        <dbReference type="ARBA" id="ARBA00022723"/>
    </source>
</evidence>
<proteinExistence type="inferred from homology"/>
<protein>
    <submittedName>
        <fullName evidence="5">Uncharacterized protein</fullName>
    </submittedName>
</protein>
<dbReference type="GO" id="GO:0046872">
    <property type="term" value="F:metal ion binding"/>
    <property type="evidence" value="ECO:0007669"/>
    <property type="project" value="UniProtKB-KW"/>
</dbReference>
<accession>A0A0W8FN52</accession>
<comment type="caution">
    <text evidence="5">The sequence shown here is derived from an EMBL/GenBank/DDBJ whole genome shotgun (WGS) entry which is preliminary data.</text>
</comment>
<evidence type="ECO:0000313" key="5">
    <source>
        <dbReference type="EMBL" id="KUG22376.1"/>
    </source>
</evidence>
<comment type="similarity">
    <text evidence="1">Belongs to the FldB/FldC dehydratase alpha/beta subunit family.</text>
</comment>
<sequence>MFDVIENIRRAKKKGIKVIGCFPLYPPMELVHSFGMMPVVLWDMKEGVRILKESDRHLQSFTCSVARRLTEFVLSEEGSLLDGLMMYNACDTLRNMPEIISHGLKEKGETRPLLKLHVPMVSPNQTDSTGYLANRIRELIAEMESIFGVRFSSERFLASVRLYNTIRKLCLEMEMLVAEGRISYADFSRLIRNGYFMAPEDHLSALEDAIKKAKSGPTKNSADGKKIIVSGILPPPDALCAAIEQAGMKVAGNDISSQARSYSYIPQETDDPATYYTDFYRNHYPCTTILYSSDDRLKTLNVLIEKRGARGLIIVGEKFCEYEYLEMPFIIKMLEQKNITTLQLEIATDDDDNVEALRTRIEAFSELIR</sequence>
<dbReference type="InterPro" id="IPR010327">
    <property type="entry name" value="FldB/FldC_alpha/beta"/>
</dbReference>
<organism evidence="5">
    <name type="scientific">hydrocarbon metagenome</name>
    <dbReference type="NCBI Taxonomy" id="938273"/>
    <lineage>
        <taxon>unclassified sequences</taxon>
        <taxon>metagenomes</taxon>
        <taxon>ecological metagenomes</taxon>
    </lineage>
</organism>